<dbReference type="PANTHER" id="PTHR24148:SF64">
    <property type="entry name" value="HETEROKARYON INCOMPATIBILITY DOMAIN-CONTAINING PROTEIN"/>
    <property type="match status" value="1"/>
</dbReference>
<organism evidence="1 2">
    <name type="scientific">Lasiosphaeris hirsuta</name>
    <dbReference type="NCBI Taxonomy" id="260670"/>
    <lineage>
        <taxon>Eukaryota</taxon>
        <taxon>Fungi</taxon>
        <taxon>Dikarya</taxon>
        <taxon>Ascomycota</taxon>
        <taxon>Pezizomycotina</taxon>
        <taxon>Sordariomycetes</taxon>
        <taxon>Sordariomycetidae</taxon>
        <taxon>Sordariales</taxon>
        <taxon>Lasiosphaeriaceae</taxon>
        <taxon>Lasiosphaeris</taxon>
    </lineage>
</organism>
<comment type="caution">
    <text evidence="1">The sequence shown here is derived from an EMBL/GenBank/DDBJ whole genome shotgun (WGS) entry which is preliminary data.</text>
</comment>
<keyword evidence="2" id="KW-1185">Reference proteome</keyword>
<dbReference type="Proteomes" id="UP001172102">
    <property type="component" value="Unassembled WGS sequence"/>
</dbReference>
<dbReference type="EMBL" id="JAUKUA010000004">
    <property type="protein sequence ID" value="KAK0716133.1"/>
    <property type="molecule type" value="Genomic_DNA"/>
</dbReference>
<dbReference type="AlphaFoldDB" id="A0AA40DYC6"/>
<protein>
    <submittedName>
        <fullName evidence="1">Uncharacterized protein</fullName>
    </submittedName>
</protein>
<evidence type="ECO:0000313" key="2">
    <source>
        <dbReference type="Proteomes" id="UP001172102"/>
    </source>
</evidence>
<gene>
    <name evidence="1" type="ORF">B0H67DRAFT_257543</name>
</gene>
<sequence>MSLTALLAFTGNYHCVDPRDRIYSLLGLVRAKDRAIVGQPNYDPRNTVEAVYMNFFVNFVQQLHSLDIICLSSLFRRQTTNPADTGEHQWPTWLPDWRVQIRPRTVPFMVSQPGRSHIGCFRPLPWPEIHGDCLAVFSASGSTQPSIDLDFTARAISCRAVYLDKIDGMAMGLFEGSDEWYNLATFVQSTSTANVAERDEMDPKNLATDIACTLSLDRGSQYLKDVAPVGKYRSELRRLGLTNPY</sequence>
<dbReference type="InterPro" id="IPR052895">
    <property type="entry name" value="HetReg/Transcr_Mod"/>
</dbReference>
<name>A0AA40DYC6_9PEZI</name>
<dbReference type="PANTHER" id="PTHR24148">
    <property type="entry name" value="ANKYRIN REPEAT DOMAIN-CONTAINING PROTEIN 39 HOMOLOG-RELATED"/>
    <property type="match status" value="1"/>
</dbReference>
<proteinExistence type="predicted"/>
<reference evidence="1" key="1">
    <citation type="submission" date="2023-06" db="EMBL/GenBank/DDBJ databases">
        <title>Genome-scale phylogeny and comparative genomics of the fungal order Sordariales.</title>
        <authorList>
            <consortium name="Lawrence Berkeley National Laboratory"/>
            <person name="Hensen N."/>
            <person name="Bonometti L."/>
            <person name="Westerberg I."/>
            <person name="Brannstrom I.O."/>
            <person name="Guillou S."/>
            <person name="Cros-Aarteil S."/>
            <person name="Calhoun S."/>
            <person name="Haridas S."/>
            <person name="Kuo A."/>
            <person name="Mondo S."/>
            <person name="Pangilinan J."/>
            <person name="Riley R."/>
            <person name="Labutti K."/>
            <person name="Andreopoulos B."/>
            <person name="Lipzen A."/>
            <person name="Chen C."/>
            <person name="Yanf M."/>
            <person name="Daum C."/>
            <person name="Ng V."/>
            <person name="Clum A."/>
            <person name="Steindorff A."/>
            <person name="Ohm R."/>
            <person name="Martin F."/>
            <person name="Silar P."/>
            <person name="Natvig D."/>
            <person name="Lalanne C."/>
            <person name="Gautier V."/>
            <person name="Ament-Velasquez S.L."/>
            <person name="Kruys A."/>
            <person name="Hutchinson M.I."/>
            <person name="Powell A.J."/>
            <person name="Barry K."/>
            <person name="Miller A.N."/>
            <person name="Grigoriev I.V."/>
            <person name="Debuchy R."/>
            <person name="Gladieux P."/>
            <person name="Thoren M.H."/>
            <person name="Johannesson H."/>
        </authorList>
    </citation>
    <scope>NUCLEOTIDE SEQUENCE</scope>
    <source>
        <strain evidence="1">SMH4607-1</strain>
    </source>
</reference>
<accession>A0AA40DYC6</accession>
<evidence type="ECO:0000313" key="1">
    <source>
        <dbReference type="EMBL" id="KAK0716133.1"/>
    </source>
</evidence>